<evidence type="ECO:0000259" key="3">
    <source>
        <dbReference type="Pfam" id="PF13359"/>
    </source>
</evidence>
<organism evidence="4 5">
    <name type="scientific">Pisolithus tinctorius Marx 270</name>
    <dbReference type="NCBI Taxonomy" id="870435"/>
    <lineage>
        <taxon>Eukaryota</taxon>
        <taxon>Fungi</taxon>
        <taxon>Dikarya</taxon>
        <taxon>Basidiomycota</taxon>
        <taxon>Agaricomycotina</taxon>
        <taxon>Agaricomycetes</taxon>
        <taxon>Agaricomycetidae</taxon>
        <taxon>Boletales</taxon>
        <taxon>Sclerodermatineae</taxon>
        <taxon>Pisolithaceae</taxon>
        <taxon>Pisolithus</taxon>
    </lineage>
</organism>
<feature type="domain" description="DDE Tnp4" evidence="3">
    <location>
        <begin position="1"/>
        <end position="85"/>
    </location>
</feature>
<evidence type="ECO:0000256" key="2">
    <source>
        <dbReference type="ARBA" id="ARBA00022723"/>
    </source>
</evidence>
<dbReference type="InterPro" id="IPR027806">
    <property type="entry name" value="HARBI1_dom"/>
</dbReference>
<dbReference type="HOGENOM" id="CLU_018552_11_0_1"/>
<dbReference type="Pfam" id="PF13359">
    <property type="entry name" value="DDE_Tnp_4"/>
    <property type="match status" value="1"/>
</dbReference>
<keyword evidence="5" id="KW-1185">Reference proteome</keyword>
<gene>
    <name evidence="4" type="ORF">M404DRAFT_162250</name>
</gene>
<dbReference type="Proteomes" id="UP000054217">
    <property type="component" value="Unassembled WGS sequence"/>
</dbReference>
<evidence type="ECO:0000313" key="5">
    <source>
        <dbReference type="Proteomes" id="UP000054217"/>
    </source>
</evidence>
<name>A0A0C3N6W4_PISTI</name>
<reference evidence="4 5" key="1">
    <citation type="submission" date="2014-04" db="EMBL/GenBank/DDBJ databases">
        <authorList>
            <consortium name="DOE Joint Genome Institute"/>
            <person name="Kuo A."/>
            <person name="Kohler A."/>
            <person name="Costa M.D."/>
            <person name="Nagy L.G."/>
            <person name="Floudas D."/>
            <person name="Copeland A."/>
            <person name="Barry K.W."/>
            <person name="Cichocki N."/>
            <person name="Veneault-Fourrey C."/>
            <person name="LaButti K."/>
            <person name="Lindquist E.A."/>
            <person name="Lipzen A."/>
            <person name="Lundell T."/>
            <person name="Morin E."/>
            <person name="Murat C."/>
            <person name="Sun H."/>
            <person name="Tunlid A."/>
            <person name="Henrissat B."/>
            <person name="Grigoriev I.V."/>
            <person name="Hibbett D.S."/>
            <person name="Martin F."/>
            <person name="Nordberg H.P."/>
            <person name="Cantor M.N."/>
            <person name="Hua S.X."/>
        </authorList>
    </citation>
    <scope>NUCLEOTIDE SEQUENCE [LARGE SCALE GENOMIC DNA]</scope>
    <source>
        <strain evidence="4 5">Marx 270</strain>
    </source>
</reference>
<protein>
    <recommendedName>
        <fullName evidence="3">DDE Tnp4 domain-containing protein</fullName>
    </recommendedName>
</protein>
<reference evidence="5" key="2">
    <citation type="submission" date="2015-01" db="EMBL/GenBank/DDBJ databases">
        <title>Evolutionary Origins and Diversification of the Mycorrhizal Mutualists.</title>
        <authorList>
            <consortium name="DOE Joint Genome Institute"/>
            <consortium name="Mycorrhizal Genomics Consortium"/>
            <person name="Kohler A."/>
            <person name="Kuo A."/>
            <person name="Nagy L.G."/>
            <person name="Floudas D."/>
            <person name="Copeland A."/>
            <person name="Barry K.W."/>
            <person name="Cichocki N."/>
            <person name="Veneault-Fourrey C."/>
            <person name="LaButti K."/>
            <person name="Lindquist E.A."/>
            <person name="Lipzen A."/>
            <person name="Lundell T."/>
            <person name="Morin E."/>
            <person name="Murat C."/>
            <person name="Riley R."/>
            <person name="Ohm R."/>
            <person name="Sun H."/>
            <person name="Tunlid A."/>
            <person name="Henrissat B."/>
            <person name="Grigoriev I.V."/>
            <person name="Hibbett D.S."/>
            <person name="Martin F."/>
        </authorList>
    </citation>
    <scope>NUCLEOTIDE SEQUENCE [LARGE SCALE GENOMIC DNA]</scope>
    <source>
        <strain evidence="5">Marx 270</strain>
    </source>
</reference>
<sequence length="86" mass="9951">LIVLLHNLLVMDYRLGHLGSVHDVWAFQGTCITSNPMQLIPCDHWMWVDSAYPLEMWCVVPFKKPKGGRLSQDQNVYNKYLSKVCT</sequence>
<comment type="cofactor">
    <cofactor evidence="1">
        <name>a divalent metal cation</name>
        <dbReference type="ChEBI" id="CHEBI:60240"/>
    </cofactor>
</comment>
<proteinExistence type="predicted"/>
<dbReference type="EMBL" id="KN832040">
    <property type="protein sequence ID" value="KIN96799.1"/>
    <property type="molecule type" value="Genomic_DNA"/>
</dbReference>
<feature type="non-terminal residue" evidence="4">
    <location>
        <position position="1"/>
    </location>
</feature>
<keyword evidence="2" id="KW-0479">Metal-binding</keyword>
<dbReference type="AlphaFoldDB" id="A0A0C3N6W4"/>
<dbReference type="GO" id="GO:0046872">
    <property type="term" value="F:metal ion binding"/>
    <property type="evidence" value="ECO:0007669"/>
    <property type="project" value="UniProtKB-KW"/>
</dbReference>
<evidence type="ECO:0000313" key="4">
    <source>
        <dbReference type="EMBL" id="KIN96799.1"/>
    </source>
</evidence>
<evidence type="ECO:0000256" key="1">
    <source>
        <dbReference type="ARBA" id="ARBA00001968"/>
    </source>
</evidence>
<dbReference type="OrthoDB" id="2649667at2759"/>
<accession>A0A0C3N6W4</accession>
<dbReference type="InParanoid" id="A0A0C3N6W4"/>